<evidence type="ECO:0000313" key="2">
    <source>
        <dbReference type="EMBL" id="AUX40616.1"/>
    </source>
</evidence>
<reference evidence="2 3" key="1">
    <citation type="submission" date="2015-09" db="EMBL/GenBank/DDBJ databases">
        <title>Sorangium comparison.</title>
        <authorList>
            <person name="Zaburannyi N."/>
            <person name="Bunk B."/>
            <person name="Overmann J."/>
            <person name="Mueller R."/>
        </authorList>
    </citation>
    <scope>NUCLEOTIDE SEQUENCE [LARGE SCALE GENOMIC DNA]</scope>
    <source>
        <strain evidence="2 3">So ce26</strain>
    </source>
</reference>
<feature type="compositionally biased region" description="Basic and acidic residues" evidence="1">
    <location>
        <begin position="58"/>
        <end position="69"/>
    </location>
</feature>
<evidence type="ECO:0000256" key="1">
    <source>
        <dbReference type="SAM" id="MobiDB-lite"/>
    </source>
</evidence>
<dbReference type="AlphaFoldDB" id="A0A2L0EMU6"/>
<feature type="region of interest" description="Disordered" evidence="1">
    <location>
        <begin position="1"/>
        <end position="124"/>
    </location>
</feature>
<dbReference type="Proteomes" id="UP000238348">
    <property type="component" value="Chromosome"/>
</dbReference>
<dbReference type="OrthoDB" id="5520574at2"/>
<dbReference type="RefSeq" id="WP_159396809.1">
    <property type="nucleotide sequence ID" value="NZ_CP012673.1"/>
</dbReference>
<gene>
    <name evidence="2" type="ORF">SOCE26_020170</name>
</gene>
<dbReference type="EMBL" id="CP012673">
    <property type="protein sequence ID" value="AUX40616.1"/>
    <property type="molecule type" value="Genomic_DNA"/>
</dbReference>
<name>A0A2L0EMU6_SORCE</name>
<proteinExistence type="predicted"/>
<sequence length="124" mass="12057">MTQEERNSGGRGPASPVASPPGYGGLSEGSVGDPTASGQKGTAPEAAGSQESAGSGGERGEARGQRDVVEGGAEDAVDTPRNGGSGNEVIPGVLDDKGQVSYESSAEHKSSWPDEGGTGEAGAG</sequence>
<protein>
    <submittedName>
        <fullName evidence="2">Uncharacterized protein</fullName>
    </submittedName>
</protein>
<organism evidence="2 3">
    <name type="scientific">Sorangium cellulosum</name>
    <name type="common">Polyangium cellulosum</name>
    <dbReference type="NCBI Taxonomy" id="56"/>
    <lineage>
        <taxon>Bacteria</taxon>
        <taxon>Pseudomonadati</taxon>
        <taxon>Myxococcota</taxon>
        <taxon>Polyangia</taxon>
        <taxon>Polyangiales</taxon>
        <taxon>Polyangiaceae</taxon>
        <taxon>Sorangium</taxon>
    </lineage>
</organism>
<evidence type="ECO:0000313" key="3">
    <source>
        <dbReference type="Proteomes" id="UP000238348"/>
    </source>
</evidence>
<accession>A0A2L0EMU6</accession>